<dbReference type="EMBL" id="MOBU01000006">
    <property type="protein sequence ID" value="RON69315.1"/>
    <property type="molecule type" value="Genomic_DNA"/>
</dbReference>
<comment type="caution">
    <text evidence="2">The sequence shown here is derived from an EMBL/GenBank/DDBJ whole genome shotgun (WGS) entry which is preliminary data.</text>
</comment>
<evidence type="ECO:0000313" key="3">
    <source>
        <dbReference type="Proteomes" id="UP000285757"/>
    </source>
</evidence>
<evidence type="ECO:0000313" key="2">
    <source>
        <dbReference type="EMBL" id="RON69315.1"/>
    </source>
</evidence>
<gene>
    <name evidence="2" type="ORF">BK671_07710</name>
</gene>
<dbReference type="InterPro" id="IPR003343">
    <property type="entry name" value="Big_2"/>
</dbReference>
<protein>
    <recommendedName>
        <fullName evidence="1">BIG2 domain-containing protein</fullName>
    </recommendedName>
</protein>
<dbReference type="InterPro" id="IPR008964">
    <property type="entry name" value="Invasin/intimin_cell_adhesion"/>
</dbReference>
<name>A0A423LM03_PSEFL</name>
<dbReference type="RefSeq" id="WP_123531318.1">
    <property type="nucleotide sequence ID" value="NZ_MOBU01000006.1"/>
</dbReference>
<dbReference type="Gene3D" id="2.60.40.1080">
    <property type="match status" value="1"/>
</dbReference>
<dbReference type="Proteomes" id="UP000285757">
    <property type="component" value="Unassembled WGS sequence"/>
</dbReference>
<dbReference type="AlphaFoldDB" id="A0A423LM03"/>
<evidence type="ECO:0000259" key="1">
    <source>
        <dbReference type="Pfam" id="PF02368"/>
    </source>
</evidence>
<reference evidence="2 3" key="1">
    <citation type="submission" date="2016-10" db="EMBL/GenBank/DDBJ databases">
        <title>Comparative genome analysis of multiple Pseudomonas spp. focuses on biocontrol and plant growth promoting traits.</title>
        <authorList>
            <person name="Tao X.-Y."/>
            <person name="Taylor C.G."/>
        </authorList>
    </citation>
    <scope>NUCLEOTIDE SEQUENCE [LARGE SCALE GENOMIC DNA]</scope>
    <source>
        <strain evidence="2 3">24D3</strain>
    </source>
</reference>
<proteinExistence type="predicted"/>
<sequence>MDIQSAVLNELFVLFPVIIPGWFTPVKPPNIAHGGIPQSLYDGQSKGLECLIDPWIELRLQSWTMAVDDRVELFINDDPTPVTGATVKPGEEALRQRLYIPHGYLRQGVNRLYYKVYRVGGNTSEDSRDLLVLYHLRTPDNLDLVIPPDVIKDGVSADRAAQGVEFGFNYNNRRPYDRIQLLMGDTQVTFDVPDGTAAITHTLFTDTFRAAGNNPSAVIQFLVIDQLGNRSESPEKRLDIHLDRLKLEKPSIKEATNDVLDPLAARNTLTAVIQAYTDMVGTDVKVTWSGTPGEGSHSTAWIRVTAQGTLEISLLNTVVAHNLGGQVTVSYKVKRGGVESDSDGFSMTVRNISNQNPGLPTPAIDGAAGNELNVTTLADTARTRIPKWPFIALGQTLWLRYTGTKADGNIFNHQTYEGDLIPADGLNGMQPRTPVAELAELKNGSTLRVEFKVGFDGSVDEDKAVTFPLKIYTVKAVPKLEVDTTDLELDGLNISIKDSGLPWTETGNDPVGTVAKRPVSGGVPPYTFSSSDKNIASVDAQGTVRSVGNGEATITVRDSAGQSKTYRVVTDNIINYIFKADVSPSQFAEWVRSVGGTSIPYSSLINHLSVLRLKYIATGLPYTIYATNIIRRYQGIADIDVIMWTKPYPLEQWIWGLDSGYGAYDEERLSSICAKIVSPST</sequence>
<feature type="domain" description="BIG2" evidence="1">
    <location>
        <begin position="526"/>
        <end position="567"/>
    </location>
</feature>
<dbReference type="Pfam" id="PF02368">
    <property type="entry name" value="Big_2"/>
    <property type="match status" value="1"/>
</dbReference>
<dbReference type="SUPFAM" id="SSF49373">
    <property type="entry name" value="Invasin/intimin cell-adhesion fragments"/>
    <property type="match status" value="1"/>
</dbReference>
<accession>A0A423LM03</accession>
<organism evidence="2 3">
    <name type="scientific">Pseudomonas fluorescens</name>
    <dbReference type="NCBI Taxonomy" id="294"/>
    <lineage>
        <taxon>Bacteria</taxon>
        <taxon>Pseudomonadati</taxon>
        <taxon>Pseudomonadota</taxon>
        <taxon>Gammaproteobacteria</taxon>
        <taxon>Pseudomonadales</taxon>
        <taxon>Pseudomonadaceae</taxon>
        <taxon>Pseudomonas</taxon>
    </lineage>
</organism>